<dbReference type="InterPro" id="IPR006311">
    <property type="entry name" value="TAT_signal"/>
</dbReference>
<protein>
    <recommendedName>
        <fullName evidence="4">L,D-transpeptidase catalytic domain</fullName>
    </recommendedName>
</protein>
<feature type="signal peptide" evidence="1">
    <location>
        <begin position="1"/>
        <end position="26"/>
    </location>
</feature>
<evidence type="ECO:0000256" key="1">
    <source>
        <dbReference type="SAM" id="SignalP"/>
    </source>
</evidence>
<gene>
    <name evidence="2" type="ORF">FHS50_002053</name>
</gene>
<dbReference type="Proteomes" id="UP000578569">
    <property type="component" value="Unassembled WGS sequence"/>
</dbReference>
<dbReference type="PANTHER" id="PTHR38477">
    <property type="entry name" value="HYPOTHETICAL EXPORTED PROTEIN"/>
    <property type="match status" value="1"/>
</dbReference>
<dbReference type="PROSITE" id="PS51318">
    <property type="entry name" value="TAT"/>
    <property type="match status" value="1"/>
</dbReference>
<dbReference type="AlphaFoldDB" id="A0A839YXS6"/>
<evidence type="ECO:0000313" key="3">
    <source>
        <dbReference type="Proteomes" id="UP000578569"/>
    </source>
</evidence>
<comment type="caution">
    <text evidence="2">The sequence shown here is derived from an EMBL/GenBank/DDBJ whole genome shotgun (WGS) entry which is preliminary data.</text>
</comment>
<evidence type="ECO:0008006" key="4">
    <source>
        <dbReference type="Google" id="ProtNLM"/>
    </source>
</evidence>
<dbReference type="EMBL" id="JACICF010000002">
    <property type="protein sequence ID" value="MBB3764991.1"/>
    <property type="molecule type" value="Genomic_DNA"/>
</dbReference>
<sequence length="225" mass="24663">MLNRRTLLTRGLTGAIGLAASSSALSSQPANPSFVFRTTPRPGVDPLAPAPRAPGGINPELFAKAKEALDRHSTYVADREWIGIADYGLRSDEARFHLVHLPSGHVESVPVTHGRGSDRNHNGYLDHFSNQPGSLATSSGAYLTASRYHGKYGLSAKLHGLDWSNNNAFNRAIVMHHAWYAEPEMISQHGKLGRSEGCFAFSRRDHWHVMSRLGEGRLIYADKLA</sequence>
<dbReference type="RefSeq" id="WP_183934335.1">
    <property type="nucleotide sequence ID" value="NZ_JACICF010000002.1"/>
</dbReference>
<feature type="chain" id="PRO_5032873796" description="L,D-transpeptidase catalytic domain" evidence="1">
    <location>
        <begin position="27"/>
        <end position="225"/>
    </location>
</feature>
<proteinExistence type="predicted"/>
<evidence type="ECO:0000313" key="2">
    <source>
        <dbReference type="EMBL" id="MBB3764991.1"/>
    </source>
</evidence>
<dbReference type="PANTHER" id="PTHR38477:SF1">
    <property type="entry name" value="MUREIN L,D-TRANSPEPTIDASE CATALYTIC DOMAIN FAMILY PROTEIN"/>
    <property type="match status" value="1"/>
</dbReference>
<dbReference type="InterPro" id="IPR032676">
    <property type="entry name" value="YkuD_2"/>
</dbReference>
<keyword evidence="3" id="KW-1185">Reference proteome</keyword>
<reference evidence="2 3" key="1">
    <citation type="submission" date="2020-08" db="EMBL/GenBank/DDBJ databases">
        <title>Genomic Encyclopedia of Type Strains, Phase IV (KMG-IV): sequencing the most valuable type-strain genomes for metagenomic binning, comparative biology and taxonomic classification.</title>
        <authorList>
            <person name="Goeker M."/>
        </authorList>
    </citation>
    <scope>NUCLEOTIDE SEQUENCE [LARGE SCALE GENOMIC DNA]</scope>
    <source>
        <strain evidence="2 3">DSM 24194</strain>
    </source>
</reference>
<name>A0A839YXS6_9SPHN</name>
<keyword evidence="1" id="KW-0732">Signal</keyword>
<organism evidence="2 3">
    <name type="scientific">Sphingomicrobium lutaoense</name>
    <dbReference type="NCBI Taxonomy" id="515949"/>
    <lineage>
        <taxon>Bacteria</taxon>
        <taxon>Pseudomonadati</taxon>
        <taxon>Pseudomonadota</taxon>
        <taxon>Alphaproteobacteria</taxon>
        <taxon>Sphingomonadales</taxon>
        <taxon>Sphingomonadaceae</taxon>
        <taxon>Sphingomicrobium</taxon>
    </lineage>
</organism>
<dbReference type="Pfam" id="PF13645">
    <property type="entry name" value="YkuD_2"/>
    <property type="match status" value="1"/>
</dbReference>
<accession>A0A839YXS6</accession>